<dbReference type="Pfam" id="PF21787">
    <property type="entry name" value="TNP-like_RNaseH_N"/>
    <property type="match status" value="1"/>
</dbReference>
<dbReference type="AlphaFoldDB" id="A0A6G0Y2X0"/>
<dbReference type="OrthoDB" id="6750523at2759"/>
<dbReference type="InterPro" id="IPR048365">
    <property type="entry name" value="TNP-like_RNaseH_N"/>
</dbReference>
<evidence type="ECO:0000259" key="3">
    <source>
        <dbReference type="Pfam" id="PF21789"/>
    </source>
</evidence>
<evidence type="ECO:0000313" key="4">
    <source>
        <dbReference type="EMBL" id="KAF0748112.1"/>
    </source>
</evidence>
<evidence type="ECO:0000259" key="1">
    <source>
        <dbReference type="Pfam" id="PF21787"/>
    </source>
</evidence>
<feature type="domain" description="Transposable element P transposase-like RNase H" evidence="1">
    <location>
        <begin position="315"/>
        <end position="451"/>
    </location>
</feature>
<dbReference type="Pfam" id="PF21788">
    <property type="entry name" value="TNP-like_GBD"/>
    <property type="match status" value="1"/>
</dbReference>
<evidence type="ECO:0000313" key="5">
    <source>
        <dbReference type="Proteomes" id="UP000478052"/>
    </source>
</evidence>
<dbReference type="InterPro" id="IPR048367">
    <property type="entry name" value="TNP-like_RNaseH_C"/>
</dbReference>
<evidence type="ECO:0000259" key="2">
    <source>
        <dbReference type="Pfam" id="PF21788"/>
    </source>
</evidence>
<proteinExistence type="predicted"/>
<organism evidence="4 5">
    <name type="scientific">Aphis craccivora</name>
    <name type="common">Cowpea aphid</name>
    <dbReference type="NCBI Taxonomy" id="307492"/>
    <lineage>
        <taxon>Eukaryota</taxon>
        <taxon>Metazoa</taxon>
        <taxon>Ecdysozoa</taxon>
        <taxon>Arthropoda</taxon>
        <taxon>Hexapoda</taxon>
        <taxon>Insecta</taxon>
        <taxon>Pterygota</taxon>
        <taxon>Neoptera</taxon>
        <taxon>Paraneoptera</taxon>
        <taxon>Hemiptera</taxon>
        <taxon>Sternorrhyncha</taxon>
        <taxon>Aphidomorpha</taxon>
        <taxon>Aphidoidea</taxon>
        <taxon>Aphididae</taxon>
        <taxon>Aphidini</taxon>
        <taxon>Aphis</taxon>
        <taxon>Aphis</taxon>
    </lineage>
</organism>
<gene>
    <name evidence="4" type="ORF">FWK35_00028979</name>
</gene>
<dbReference type="InterPro" id="IPR048366">
    <property type="entry name" value="TNP-like_GBD"/>
</dbReference>
<dbReference type="PANTHER" id="PTHR47577">
    <property type="entry name" value="THAP DOMAIN-CONTAINING PROTEIN 6"/>
    <property type="match status" value="1"/>
</dbReference>
<keyword evidence="5" id="KW-1185">Reference proteome</keyword>
<comment type="caution">
    <text evidence="4">The sequence shown here is derived from an EMBL/GenBank/DDBJ whole genome shotgun (WGS) entry which is preliminary data.</text>
</comment>
<protein>
    <recommendedName>
        <fullName evidence="6">THAP-type domain-containing protein</fullName>
    </recommendedName>
</protein>
<dbReference type="PANTHER" id="PTHR47577:SF2">
    <property type="entry name" value="THAP DOMAIN CONTAINING 9"/>
    <property type="match status" value="1"/>
</dbReference>
<feature type="domain" description="Transposable element P transposase-like GTP-binding insertion" evidence="2">
    <location>
        <begin position="481"/>
        <end position="586"/>
    </location>
</feature>
<dbReference type="EMBL" id="VUJU01006603">
    <property type="protein sequence ID" value="KAF0748112.1"/>
    <property type="molecule type" value="Genomic_DNA"/>
</dbReference>
<reference evidence="4 5" key="1">
    <citation type="submission" date="2019-08" db="EMBL/GenBank/DDBJ databases">
        <title>Whole genome of Aphis craccivora.</title>
        <authorList>
            <person name="Voronova N.V."/>
            <person name="Shulinski R.S."/>
            <person name="Bandarenka Y.V."/>
            <person name="Zhorov D.G."/>
            <person name="Warner D."/>
        </authorList>
    </citation>
    <scope>NUCLEOTIDE SEQUENCE [LARGE SCALE GENOMIC DNA]</scope>
    <source>
        <strain evidence="4">180601</strain>
        <tissue evidence="4">Whole Body</tissue>
    </source>
</reference>
<dbReference type="Pfam" id="PF21789">
    <property type="entry name" value="TNP-like_RNaseH_C"/>
    <property type="match status" value="1"/>
</dbReference>
<feature type="domain" description="Transposable element P transposase-like RNase H C-terminal" evidence="3">
    <location>
        <begin position="660"/>
        <end position="693"/>
    </location>
</feature>
<evidence type="ECO:0008006" key="6">
    <source>
        <dbReference type="Google" id="ProtNLM"/>
    </source>
</evidence>
<dbReference type="Proteomes" id="UP000478052">
    <property type="component" value="Unassembled WGS sequence"/>
</dbReference>
<accession>A0A6G0Y2X0</accession>
<name>A0A6G0Y2X0_APHCR</name>
<sequence>MIHSGYSSCKEKIPLQRPKLLKDAIPSIFPGCPLSYSSWVSYQINEMKILAQMEMSSHLEPRSVVVKEVRVMKNYNEISQFILGKPFETSQKVTSSFQLKTIVYSLHSLAICRGVSPEISYYAVHIMKKGYINILNCWQSVECKFQIEEPNKSICSKCILLSRVLASKVSRLSKDKGKNKSLSTLLSCGKRKKVIRTRQAIRKSRIRLLHKNNQLEEMVKSYKHKIDSISEETIQRHIKRLNLNSAQGMVINECLRIGKFNSKTSRRYSNDWLLTCLLMQIRSPAMYKFMLKNEILPLPCVQTIKRHLSLVKLDFGFDPAFFEMFKKKINLKTEQQKYGVLIVDEMSVRKSLKTDPKTLRYQGVVDFGNDDIGSTKNEALADHALVFGFSSLCENYFQPIGCFAAKGATNGVTLAKLIVQAILLLEHAGAKVTGIICDGAKPNRRMWKEFGITGELGAVKHFFYNPHDESRKIFVLSDTPHLFKCIRNRLLAKELMTSFGLVRWRHYQILYNEEKNLPGNTRVCPKLTESHVNPCSFSKMRVSFMTVYVGLNMYRERLTEELEDSEPTAKFSLFLNNLFDCLNRRYPGEGIKPDSPDINTIKDGIAWLNCWESEVSNKIVSPEQFLTKETAEGLRVTLHSTVDLIEYLHSVGFDYVLTSKANQDKIEQFFGTIRQAGCQNDHPAMPTFQQLYRLISTYKLLKPPKFGNCSVNNDEILEGTEEGTINFDDYKSIFGGDTGSTALQKLKNRLDLIVEYDDWEREDLIANNYKSPELVEIVIYYASGYLCRRLLKTTKCETCLSSLLTNLDTSNLAVAELVSMKTKGFLLNCNLYLNDIFLNAEKFFVKNVIYSDCYEKTLTDIIINVNLKFPCNDHKSSVIASSLHYYICMRMRQYEREQNRSCKKKESKLLCYVF</sequence>